<keyword evidence="2" id="KW-1185">Reference proteome</keyword>
<dbReference type="SUPFAM" id="SSF52540">
    <property type="entry name" value="P-loop containing nucleoside triphosphate hydrolases"/>
    <property type="match status" value="1"/>
</dbReference>
<comment type="caution">
    <text evidence="1">The sequence shown here is derived from an EMBL/GenBank/DDBJ whole genome shotgun (WGS) entry which is preliminary data.</text>
</comment>
<dbReference type="Gene3D" id="3.40.50.300">
    <property type="entry name" value="P-loop containing nucleotide triphosphate hydrolases"/>
    <property type="match status" value="1"/>
</dbReference>
<organism evidence="1 2">
    <name type="scientific">Oceanobacter antarcticus</name>
    <dbReference type="NCBI Taxonomy" id="3133425"/>
    <lineage>
        <taxon>Bacteria</taxon>
        <taxon>Pseudomonadati</taxon>
        <taxon>Pseudomonadota</taxon>
        <taxon>Gammaproteobacteria</taxon>
        <taxon>Oceanospirillales</taxon>
        <taxon>Oceanospirillaceae</taxon>
        <taxon>Oceanobacter</taxon>
    </lineage>
</organism>
<name>A0ABW8NKI2_9GAMM</name>
<evidence type="ECO:0000313" key="2">
    <source>
        <dbReference type="Proteomes" id="UP001620597"/>
    </source>
</evidence>
<sequence>MSMIHFVGGEKGGVGKSVVARLLSQYCLDKGLHYAGLDADQSHATTTRYYKEFTQALTLDQFESTDAIMECALEADQQVVVDLPAQSQRFLDRWIDDNGVLDMCEEMNIPIVFWNVVDDSPDSLELLEKFLAKYKYYMNCIVVKNEGRGTVFKDVDALPALTEQDDLARILSMTLPALHSPTMFKINKREMSFWAAVNQSDASGASLSLMERQRTKVWMRKAYAEFDTVFSRVTNSNAVPLID</sequence>
<reference evidence="1 2" key="1">
    <citation type="submission" date="2024-03" db="EMBL/GenBank/DDBJ databases">
        <title>High-quality draft genome sequence of Oceanobacter sp. wDCs-4.</title>
        <authorList>
            <person name="Dong C."/>
        </authorList>
    </citation>
    <scope>NUCLEOTIDE SEQUENCE [LARGE SCALE GENOMIC DNA]</scope>
    <source>
        <strain evidence="2">wDCs-4</strain>
    </source>
</reference>
<gene>
    <name evidence="1" type="ORF">WG929_12125</name>
</gene>
<dbReference type="RefSeq" id="WP_369855067.1">
    <property type="nucleotide sequence ID" value="NZ_JBBKTX010000014.1"/>
</dbReference>
<dbReference type="EMBL" id="JBBKTX010000014">
    <property type="protein sequence ID" value="MFK4753160.1"/>
    <property type="molecule type" value="Genomic_DNA"/>
</dbReference>
<dbReference type="InterPro" id="IPR027417">
    <property type="entry name" value="P-loop_NTPase"/>
</dbReference>
<dbReference type="Proteomes" id="UP001620597">
    <property type="component" value="Unassembled WGS sequence"/>
</dbReference>
<accession>A0ABW8NKI2</accession>
<proteinExistence type="predicted"/>
<protein>
    <submittedName>
        <fullName evidence="1">Division plane positioning ATPase MipZ</fullName>
    </submittedName>
</protein>
<evidence type="ECO:0000313" key="1">
    <source>
        <dbReference type="EMBL" id="MFK4753160.1"/>
    </source>
</evidence>